<keyword evidence="1" id="KW-1133">Transmembrane helix</keyword>
<feature type="transmembrane region" description="Helical" evidence="1">
    <location>
        <begin position="335"/>
        <end position="353"/>
    </location>
</feature>
<feature type="transmembrane region" description="Helical" evidence="1">
    <location>
        <begin position="365"/>
        <end position="383"/>
    </location>
</feature>
<accession>A0A4R1K326</accession>
<keyword evidence="1" id="KW-0812">Transmembrane</keyword>
<evidence type="ECO:0000259" key="2">
    <source>
        <dbReference type="Pfam" id="PF07916"/>
    </source>
</evidence>
<dbReference type="InterPro" id="IPR012931">
    <property type="entry name" value="TraG_N_Proteobacteria"/>
</dbReference>
<evidence type="ECO:0000313" key="4">
    <source>
        <dbReference type="Proteomes" id="UP000294614"/>
    </source>
</evidence>
<dbReference type="Proteomes" id="UP000294614">
    <property type="component" value="Unassembled WGS sequence"/>
</dbReference>
<feature type="transmembrane region" description="Helical" evidence="1">
    <location>
        <begin position="423"/>
        <end position="445"/>
    </location>
</feature>
<comment type="caution">
    <text evidence="3">The sequence shown here is derived from an EMBL/GenBank/DDBJ whole genome shotgun (WGS) entry which is preliminary data.</text>
</comment>
<evidence type="ECO:0000313" key="3">
    <source>
        <dbReference type="EMBL" id="TCK58432.1"/>
    </source>
</evidence>
<sequence>MNFEYYVYGDFKSMVMAFKGVAAAFSMSFFSQLLYISIVTSVFFGVIYAVSDMATGGRTDINYILKKTLMAFVLVTALTGSTATVHVYDPVRNKYEAVGGVPIGLAAFAGISNTMARSVVDVIETVFNPIMSINEIGFGDGFEMLTASAAIGNAASSADPLLSETIDKYMYNCLDQAIASRDITIGDLESNSDLVDAIKLDYRVFYTDVYTDANPKGSLMECADAWANINTRVKSTLFTDKVMKDFCDRVGYDSTDASEFNVCKTKFSGLVQNFATNGSFDLNTFVASSFIARRYLQPGLDGGVYMAVRQADKLAQAANWTSTGMSKYIPQIQSMLATIFITMFIVVILFMFVSPLPAIKLYMGLWAWLMLWIIVDTMMNSYVQSHAVEQFRIIKECGMGLATQFDLGMSSIKMLEQYGDARWVGIGISSLFGTALFGIQGSSVFSNFTNRMAHNYQASAYTAAKDMATPMDRANHYNDMYSASTTGMTQARLSSVSTTAPDSYRAAMEKTADVQHSKNMMKAFGGDWNTAGGAVADAKSVSSLKEIGYSQSMLKAASEAGVGIKDLEGAKGFKDTMEKAGLWEEFKNGRVNGETVKQAAKFNLLSEKGQSDAAMVMSQVTGRSYDDVVKDMKTGSGMQEYFRFQNAKTAANSMGMDVSELYKAGSNKFALSLNEEQAKTAGFKSGAGDYQVSFDKDSNVVFQHVDYGKSAVGKYNELMLDDKKTGKTWALKGASVSEEGNGLKVSGIDKNGNKVELFGYGNVEANSDGRGNGFMSVVSRTEDSNRDRLNVFADGKKHSITGAKLHNENGTWSITGQEKGKSKSFIGTGHFDDKGGFVFDKTSQNKSDVDKSSQVNVSDIYTGGKKVNTVNQTQTGNDVAVLDKYTYDSSKNIVDGVKQDFRDTYYTGHDNVNYNVDQDKTRKGSDYDSGNNYKNVFQGGLDKKESENLAQAAWAAAYNKDSSWITSPTTGKRHINWKTFEKNLASEIRQQTDDMNRTIGGFVKSSYSSSNTVYGKIASGVQGTISAGTPGAVKTLTGVGSEVQGYAKSEIGWENKQQSSYSSDKIYKTIQSDHISAIALSKKADGSIDEGKFISGYSKKLNETATNYDIASKK</sequence>
<protein>
    <submittedName>
        <fullName evidence="3">Conjugal transfer mating pair stabilization protein TraG</fullName>
    </submittedName>
</protein>
<evidence type="ECO:0000256" key="1">
    <source>
        <dbReference type="SAM" id="Phobius"/>
    </source>
</evidence>
<dbReference type="AlphaFoldDB" id="A0A4R1K326"/>
<keyword evidence="4" id="KW-1185">Reference proteome</keyword>
<feature type="domain" description="TraG N-terminal Proteobacteria" evidence="2">
    <location>
        <begin position="4"/>
        <end position="458"/>
    </location>
</feature>
<dbReference type="EMBL" id="SMGG01000007">
    <property type="protein sequence ID" value="TCK58432.1"/>
    <property type="molecule type" value="Genomic_DNA"/>
</dbReference>
<keyword evidence="1" id="KW-0472">Membrane</keyword>
<dbReference type="Pfam" id="PF07916">
    <property type="entry name" value="TraG_N"/>
    <property type="match status" value="1"/>
</dbReference>
<gene>
    <name evidence="3" type="ORF">C8D98_2634</name>
</gene>
<feature type="transmembrane region" description="Helical" evidence="1">
    <location>
        <begin position="21"/>
        <end position="49"/>
    </location>
</feature>
<reference evidence="3 4" key="1">
    <citation type="submission" date="2019-03" db="EMBL/GenBank/DDBJ databases">
        <title>Genomic Encyclopedia of Type Strains, Phase IV (KMG-IV): sequencing the most valuable type-strain genomes for metagenomic binning, comparative biology and taxonomic classification.</title>
        <authorList>
            <person name="Goeker M."/>
        </authorList>
    </citation>
    <scope>NUCLEOTIDE SEQUENCE [LARGE SCALE GENOMIC DNA]</scope>
    <source>
        <strain evidence="3 4">DSM 24984</strain>
    </source>
</reference>
<proteinExistence type="predicted"/>
<dbReference type="OrthoDB" id="5408904at2"/>
<name>A0A4R1K326_9BACT</name>
<feature type="transmembrane region" description="Helical" evidence="1">
    <location>
        <begin position="69"/>
        <end position="88"/>
    </location>
</feature>
<organism evidence="3 4">
    <name type="scientific">Seleniivibrio woodruffii</name>
    <dbReference type="NCBI Taxonomy" id="1078050"/>
    <lineage>
        <taxon>Bacteria</taxon>
        <taxon>Pseudomonadati</taxon>
        <taxon>Deferribacterota</taxon>
        <taxon>Deferribacteres</taxon>
        <taxon>Deferribacterales</taxon>
        <taxon>Geovibrionaceae</taxon>
        <taxon>Seleniivibrio</taxon>
    </lineage>
</organism>
<dbReference type="RefSeq" id="WP_132874601.1">
    <property type="nucleotide sequence ID" value="NZ_SMGG01000007.1"/>
</dbReference>